<dbReference type="AlphaFoldDB" id="A0A1L9PHR3"/>
<protein>
    <submittedName>
        <fullName evidence="1">Uncharacterized protein</fullName>
    </submittedName>
</protein>
<dbReference type="Proteomes" id="UP000184073">
    <property type="component" value="Unassembled WGS sequence"/>
</dbReference>
<name>A0A1L9PHR3_ASPVE</name>
<reference evidence="2" key="1">
    <citation type="journal article" date="2017" name="Genome Biol.">
        <title>Comparative genomics reveals high biological diversity and specific adaptations in the industrially and medically important fungal genus Aspergillus.</title>
        <authorList>
            <person name="de Vries R.P."/>
            <person name="Riley R."/>
            <person name="Wiebenga A."/>
            <person name="Aguilar-Osorio G."/>
            <person name="Amillis S."/>
            <person name="Uchima C.A."/>
            <person name="Anderluh G."/>
            <person name="Asadollahi M."/>
            <person name="Askin M."/>
            <person name="Barry K."/>
            <person name="Battaglia E."/>
            <person name="Bayram O."/>
            <person name="Benocci T."/>
            <person name="Braus-Stromeyer S.A."/>
            <person name="Caldana C."/>
            <person name="Canovas D."/>
            <person name="Cerqueira G.C."/>
            <person name="Chen F."/>
            <person name="Chen W."/>
            <person name="Choi C."/>
            <person name="Clum A."/>
            <person name="Dos Santos R.A."/>
            <person name="Damasio A.R."/>
            <person name="Diallinas G."/>
            <person name="Emri T."/>
            <person name="Fekete E."/>
            <person name="Flipphi M."/>
            <person name="Freyberg S."/>
            <person name="Gallo A."/>
            <person name="Gournas C."/>
            <person name="Habgood R."/>
            <person name="Hainaut M."/>
            <person name="Harispe M.L."/>
            <person name="Henrissat B."/>
            <person name="Hilden K.S."/>
            <person name="Hope R."/>
            <person name="Hossain A."/>
            <person name="Karabika E."/>
            <person name="Karaffa L."/>
            <person name="Karanyi Z."/>
            <person name="Krasevec N."/>
            <person name="Kuo A."/>
            <person name="Kusch H."/>
            <person name="LaButti K."/>
            <person name="Lagendijk E.L."/>
            <person name="Lapidus A."/>
            <person name="Levasseur A."/>
            <person name="Lindquist E."/>
            <person name="Lipzen A."/>
            <person name="Logrieco A.F."/>
            <person name="MacCabe A."/>
            <person name="Maekelae M.R."/>
            <person name="Malavazi I."/>
            <person name="Melin P."/>
            <person name="Meyer V."/>
            <person name="Mielnichuk N."/>
            <person name="Miskei M."/>
            <person name="Molnar A.P."/>
            <person name="Mule G."/>
            <person name="Ngan C.Y."/>
            <person name="Orejas M."/>
            <person name="Orosz E."/>
            <person name="Ouedraogo J.P."/>
            <person name="Overkamp K.M."/>
            <person name="Park H.-S."/>
            <person name="Perrone G."/>
            <person name="Piumi F."/>
            <person name="Punt P.J."/>
            <person name="Ram A.F."/>
            <person name="Ramon A."/>
            <person name="Rauscher S."/>
            <person name="Record E."/>
            <person name="Riano-Pachon D.M."/>
            <person name="Robert V."/>
            <person name="Roehrig J."/>
            <person name="Ruller R."/>
            <person name="Salamov A."/>
            <person name="Salih N.S."/>
            <person name="Samson R.A."/>
            <person name="Sandor E."/>
            <person name="Sanguinetti M."/>
            <person name="Schuetze T."/>
            <person name="Sepcic K."/>
            <person name="Shelest E."/>
            <person name="Sherlock G."/>
            <person name="Sophianopoulou V."/>
            <person name="Squina F.M."/>
            <person name="Sun H."/>
            <person name="Susca A."/>
            <person name="Todd R.B."/>
            <person name="Tsang A."/>
            <person name="Unkles S.E."/>
            <person name="van de Wiele N."/>
            <person name="van Rossen-Uffink D."/>
            <person name="Oliveira J.V."/>
            <person name="Vesth T.C."/>
            <person name="Visser J."/>
            <person name="Yu J.-H."/>
            <person name="Zhou M."/>
            <person name="Andersen M.R."/>
            <person name="Archer D.B."/>
            <person name="Baker S.E."/>
            <person name="Benoit I."/>
            <person name="Brakhage A.A."/>
            <person name="Braus G.H."/>
            <person name="Fischer R."/>
            <person name="Frisvad J.C."/>
            <person name="Goldman G.H."/>
            <person name="Houbraken J."/>
            <person name="Oakley B."/>
            <person name="Pocsi I."/>
            <person name="Scazzocchio C."/>
            <person name="Seiboth B."/>
            <person name="vanKuyk P.A."/>
            <person name="Wortman J."/>
            <person name="Dyer P.S."/>
            <person name="Grigoriev I.V."/>
        </authorList>
    </citation>
    <scope>NUCLEOTIDE SEQUENCE [LARGE SCALE GENOMIC DNA]</scope>
    <source>
        <strain evidence="2">CBS 583.65</strain>
    </source>
</reference>
<accession>A0A1L9PHR3</accession>
<dbReference type="VEuPathDB" id="FungiDB:ASPVEDRAFT_82593"/>
<evidence type="ECO:0000313" key="2">
    <source>
        <dbReference type="Proteomes" id="UP000184073"/>
    </source>
</evidence>
<proteinExistence type="predicted"/>
<dbReference type="EMBL" id="KV878128">
    <property type="protein sequence ID" value="OJJ01048.1"/>
    <property type="molecule type" value="Genomic_DNA"/>
</dbReference>
<sequence>MEFKLETTSSIHSALGPLMGHLASSFQQTGTLEDRRIPALVATTARMKRYPANPPTGDSWLIYATSSP</sequence>
<dbReference type="RefSeq" id="XP_040666810.1">
    <property type="nucleotide sequence ID" value="XM_040817222.1"/>
</dbReference>
<evidence type="ECO:0000313" key="1">
    <source>
        <dbReference type="EMBL" id="OJJ01048.1"/>
    </source>
</evidence>
<keyword evidence="2" id="KW-1185">Reference proteome</keyword>
<gene>
    <name evidence="1" type="ORF">ASPVEDRAFT_82593</name>
</gene>
<organism evidence="1 2">
    <name type="scientific">Aspergillus versicolor CBS 583.65</name>
    <dbReference type="NCBI Taxonomy" id="1036611"/>
    <lineage>
        <taxon>Eukaryota</taxon>
        <taxon>Fungi</taxon>
        <taxon>Dikarya</taxon>
        <taxon>Ascomycota</taxon>
        <taxon>Pezizomycotina</taxon>
        <taxon>Eurotiomycetes</taxon>
        <taxon>Eurotiomycetidae</taxon>
        <taxon>Eurotiales</taxon>
        <taxon>Aspergillaceae</taxon>
        <taxon>Aspergillus</taxon>
        <taxon>Aspergillus subgen. Nidulantes</taxon>
    </lineage>
</organism>
<dbReference type="GeneID" id="63732733"/>